<evidence type="ECO:0000313" key="2">
    <source>
        <dbReference type="Proteomes" id="UP000837801"/>
    </source>
</evidence>
<sequence>MVRAPIARRVILRPLSTYTPAFAVYKDKGITIEAPVYNEKSGKLVDSLKYANDIEKTRKQIKAIPNSKKAPILLSKIQPYPELLFFLARFHKDLKKIGITRETTHNEKLGKVWKYRIQYILSLQRLHTNFFEHCRLLELTQQTHKLGFSPTNIGILDPCNFTQESIEKLESGEFDGVKFNHVVMHGADFK</sequence>
<dbReference type="Proteomes" id="UP000837801">
    <property type="component" value="Unassembled WGS sequence"/>
</dbReference>
<keyword evidence="2" id="KW-1185">Reference proteome</keyword>
<organism evidence="1 2">
    <name type="scientific">[Candida] railenensis</name>
    <dbReference type="NCBI Taxonomy" id="45579"/>
    <lineage>
        <taxon>Eukaryota</taxon>
        <taxon>Fungi</taxon>
        <taxon>Dikarya</taxon>
        <taxon>Ascomycota</taxon>
        <taxon>Saccharomycotina</taxon>
        <taxon>Pichiomycetes</taxon>
        <taxon>Debaryomycetaceae</taxon>
        <taxon>Kurtzmaniella</taxon>
    </lineage>
</organism>
<dbReference type="OrthoDB" id="4092895at2759"/>
<evidence type="ECO:0000313" key="1">
    <source>
        <dbReference type="EMBL" id="CAH2350902.1"/>
    </source>
</evidence>
<dbReference type="AlphaFoldDB" id="A0A9P0QLL9"/>
<comment type="caution">
    <text evidence="1">The sequence shown here is derived from an EMBL/GenBank/DDBJ whole genome shotgun (WGS) entry which is preliminary data.</text>
</comment>
<protein>
    <submittedName>
        <fullName evidence="1">Uncharacterized protein</fullName>
    </submittedName>
</protein>
<gene>
    <name evidence="1" type="ORF">CLIB1423_02S07734</name>
</gene>
<dbReference type="EMBL" id="CAKXYY010000002">
    <property type="protein sequence ID" value="CAH2350902.1"/>
    <property type="molecule type" value="Genomic_DNA"/>
</dbReference>
<proteinExistence type="predicted"/>
<name>A0A9P0QLL9_9ASCO</name>
<accession>A0A9P0QLL9</accession>
<reference evidence="1" key="1">
    <citation type="submission" date="2022-03" db="EMBL/GenBank/DDBJ databases">
        <authorList>
            <person name="Legras J.-L."/>
            <person name="Devillers H."/>
            <person name="Grondin C."/>
        </authorList>
    </citation>
    <scope>NUCLEOTIDE SEQUENCE</scope>
    <source>
        <strain evidence="1">CLIB 1423</strain>
    </source>
</reference>